<dbReference type="GO" id="GO:0005524">
    <property type="term" value="F:ATP binding"/>
    <property type="evidence" value="ECO:0007669"/>
    <property type="project" value="UniProtKB-KW"/>
</dbReference>
<dbReference type="Gene3D" id="3.30.450.40">
    <property type="match status" value="1"/>
</dbReference>
<evidence type="ECO:0000259" key="12">
    <source>
        <dbReference type="PROSITE" id="PS50113"/>
    </source>
</evidence>
<evidence type="ECO:0000256" key="5">
    <source>
        <dbReference type="ARBA" id="ARBA00022741"/>
    </source>
</evidence>
<dbReference type="Proteomes" id="UP000030700">
    <property type="component" value="Unassembled WGS sequence"/>
</dbReference>
<dbReference type="SUPFAM" id="SSF55785">
    <property type="entry name" value="PYP-like sensor domain (PAS domain)"/>
    <property type="match status" value="1"/>
</dbReference>
<keyword evidence="6 13" id="KW-0418">Kinase</keyword>
<evidence type="ECO:0000256" key="3">
    <source>
        <dbReference type="ARBA" id="ARBA00022553"/>
    </source>
</evidence>
<dbReference type="Pfam" id="PF13185">
    <property type="entry name" value="GAF_2"/>
    <property type="match status" value="1"/>
</dbReference>
<evidence type="ECO:0000256" key="4">
    <source>
        <dbReference type="ARBA" id="ARBA00022679"/>
    </source>
</evidence>
<dbReference type="InterPro" id="IPR003018">
    <property type="entry name" value="GAF"/>
</dbReference>
<dbReference type="Gene3D" id="3.30.450.20">
    <property type="entry name" value="PAS domain"/>
    <property type="match status" value="1"/>
</dbReference>
<dbReference type="Gene3D" id="3.40.50.2300">
    <property type="match status" value="1"/>
</dbReference>
<comment type="catalytic activity">
    <reaction evidence="1">
        <text>ATP + protein L-histidine = ADP + protein N-phospho-L-histidine.</text>
        <dbReference type="EC" id="2.7.13.3"/>
    </reaction>
</comment>
<gene>
    <name evidence="13" type="ORF">U14_02044</name>
</gene>
<dbReference type="InterPro" id="IPR011006">
    <property type="entry name" value="CheY-like_superfamily"/>
</dbReference>
<evidence type="ECO:0000256" key="7">
    <source>
        <dbReference type="ARBA" id="ARBA00022840"/>
    </source>
</evidence>
<keyword evidence="5" id="KW-0547">Nucleotide-binding</keyword>
<evidence type="ECO:0000259" key="11">
    <source>
        <dbReference type="PROSITE" id="PS50112"/>
    </source>
</evidence>
<dbReference type="InterPro" id="IPR003594">
    <property type="entry name" value="HATPase_dom"/>
</dbReference>
<dbReference type="SUPFAM" id="SSF47384">
    <property type="entry name" value="Homodimeric domain of signal transducing histidine kinase"/>
    <property type="match status" value="1"/>
</dbReference>
<dbReference type="SMART" id="SM00387">
    <property type="entry name" value="HATPase_c"/>
    <property type="match status" value="1"/>
</dbReference>
<dbReference type="PANTHER" id="PTHR43065">
    <property type="entry name" value="SENSOR HISTIDINE KINASE"/>
    <property type="match status" value="1"/>
</dbReference>
<dbReference type="SUPFAM" id="SSF55874">
    <property type="entry name" value="ATPase domain of HSP90 chaperone/DNA topoisomerase II/histidine kinase"/>
    <property type="match status" value="1"/>
</dbReference>
<feature type="domain" description="PAS" evidence="11">
    <location>
        <begin position="315"/>
        <end position="375"/>
    </location>
</feature>
<keyword evidence="7" id="KW-0067">ATP-binding</keyword>
<dbReference type="HOGENOM" id="CLU_000445_114_51_0"/>
<dbReference type="Gene3D" id="1.10.287.130">
    <property type="match status" value="1"/>
</dbReference>
<dbReference type="PRINTS" id="PR00344">
    <property type="entry name" value="BCTRLSENSOR"/>
</dbReference>
<dbReference type="EC" id="2.7.13.3" evidence="2"/>
<evidence type="ECO:0000256" key="1">
    <source>
        <dbReference type="ARBA" id="ARBA00000085"/>
    </source>
</evidence>
<sequence length="729" mass="83293">MTTERPLRVIILLDQAAQLASLANLLTASAYQVEMLHEQECSNERLVAFQPHALIFDMAVAPETKLSCLHRICAIFPDVKCLVCFPAELSHETLELAVQEGIYAWVHASTDEQEFFLLIRRHLENIRLEQEYQLLQKSLQQAKSELSQIDARLKAVVNATENLAACSNLEELGKQLLEEFAIHMAAEGGSLYLKQPDRFTLLHALDPGHAPLDILLPLRPESVLAQVVYAKHPLLVQNIETEVNMNVSGWSGYRNGSLLVFPLLDERGEILAVLTLHNKVFPPFTEEDLHIGLILVRYSYEVLRSAFAMRQLRVNEERYRSIFENIRDVYFETLLNGEILEISPSIKHYSLYTRDELIGTLVQQYYARPKERQQLVAKIIENGRISDYEFYLKDKDDTSVPWSMTAELRLDNAGQPWKICGTLRDISTRKRMENELRELNEELEHFVDVRTAELQQRNQELQVALETLHKARHQLARSEKMAMLGSLVAEITHEINTPLGVAITAASYLDEETRAILQEYRDKKMTRSALEQYFQQAQRINDSLQANLRRAADQLQSFKQMAVDQTGEKLRAFRLSECIQEVLFNLSPKLKRAPYRLIVQCPETIMLQSYPGVFSQILTNLIMNSMIHGFEQRATGEIVIEAASENDWLLLRYHDDGKGIDADQLARIFEPFYTTKAEQGGSGLGLAIVRHLVTEQLRGEISCESQPEQGTTFRIRVPLNLPDAPETTP</sequence>
<dbReference type="STRING" id="1499966.U14_02044"/>
<evidence type="ECO:0000256" key="2">
    <source>
        <dbReference type="ARBA" id="ARBA00012438"/>
    </source>
</evidence>
<dbReference type="CDD" id="cd00130">
    <property type="entry name" value="PAS"/>
    <property type="match status" value="1"/>
</dbReference>
<dbReference type="PROSITE" id="PS50113">
    <property type="entry name" value="PAC"/>
    <property type="match status" value="1"/>
</dbReference>
<dbReference type="NCBIfam" id="TIGR00229">
    <property type="entry name" value="sensory_box"/>
    <property type="match status" value="1"/>
</dbReference>
<dbReference type="PANTHER" id="PTHR43065:SF47">
    <property type="match status" value="1"/>
</dbReference>
<dbReference type="InterPro" id="IPR000014">
    <property type="entry name" value="PAS"/>
</dbReference>
<dbReference type="InterPro" id="IPR036890">
    <property type="entry name" value="HATPase_C_sf"/>
</dbReference>
<dbReference type="Gene3D" id="3.30.565.10">
    <property type="entry name" value="Histidine kinase-like ATPase, C-terminal domain"/>
    <property type="match status" value="1"/>
</dbReference>
<dbReference type="InterPro" id="IPR036097">
    <property type="entry name" value="HisK_dim/P_sf"/>
</dbReference>
<evidence type="ECO:0000256" key="9">
    <source>
        <dbReference type="SAM" id="Coils"/>
    </source>
</evidence>
<dbReference type="InterPro" id="IPR005467">
    <property type="entry name" value="His_kinase_dom"/>
</dbReference>
<feature type="domain" description="Histidine kinase" evidence="10">
    <location>
        <begin position="490"/>
        <end position="721"/>
    </location>
</feature>
<dbReference type="PROSITE" id="PS50112">
    <property type="entry name" value="PAS"/>
    <property type="match status" value="1"/>
</dbReference>
<feature type="coiled-coil region" evidence="9">
    <location>
        <begin position="429"/>
        <end position="474"/>
    </location>
</feature>
<dbReference type="GO" id="GO:0006355">
    <property type="term" value="P:regulation of DNA-templated transcription"/>
    <property type="evidence" value="ECO:0007669"/>
    <property type="project" value="InterPro"/>
</dbReference>
<dbReference type="InterPro" id="IPR029016">
    <property type="entry name" value="GAF-like_dom_sf"/>
</dbReference>
<keyword evidence="9" id="KW-0175">Coiled coil</keyword>
<feature type="coiled-coil region" evidence="9">
    <location>
        <begin position="125"/>
        <end position="159"/>
    </location>
</feature>
<dbReference type="InterPro" id="IPR004358">
    <property type="entry name" value="Sig_transdc_His_kin-like_C"/>
</dbReference>
<keyword evidence="8" id="KW-0902">Two-component regulatory system</keyword>
<evidence type="ECO:0000259" key="10">
    <source>
        <dbReference type="PROSITE" id="PS50109"/>
    </source>
</evidence>
<evidence type="ECO:0000313" key="13">
    <source>
        <dbReference type="EMBL" id="GAK50803.1"/>
    </source>
</evidence>
<accession>A0A0S6VYX7</accession>
<keyword evidence="14" id="KW-1185">Reference proteome</keyword>
<dbReference type="InterPro" id="IPR035965">
    <property type="entry name" value="PAS-like_dom_sf"/>
</dbReference>
<feature type="coiled-coil region" evidence="9">
    <location>
        <begin position="534"/>
        <end position="561"/>
    </location>
</feature>
<keyword evidence="3" id="KW-0597">Phosphoprotein</keyword>
<dbReference type="InterPro" id="IPR000700">
    <property type="entry name" value="PAS-assoc_C"/>
</dbReference>
<dbReference type="Pfam" id="PF02518">
    <property type="entry name" value="HATPase_c"/>
    <property type="match status" value="1"/>
</dbReference>
<reference evidence="13 14" key="1">
    <citation type="journal article" date="2015" name="PeerJ">
        <title>First genomic representation of candidate bacterial phylum KSB3 points to enhanced environmental sensing as a trigger of wastewater bulking.</title>
        <authorList>
            <person name="Sekiguchi Y."/>
            <person name="Ohashi A."/>
            <person name="Parks D.H."/>
            <person name="Yamauchi T."/>
            <person name="Tyson G.W."/>
            <person name="Hugenholtz P."/>
        </authorList>
    </citation>
    <scope>NUCLEOTIDE SEQUENCE [LARGE SCALE GENOMIC DNA]</scope>
</reference>
<dbReference type="GO" id="GO:0000155">
    <property type="term" value="F:phosphorelay sensor kinase activity"/>
    <property type="evidence" value="ECO:0007669"/>
    <property type="project" value="InterPro"/>
</dbReference>
<dbReference type="AlphaFoldDB" id="A0A0S6VYX7"/>
<name>A0A0S6VYX7_9BACT</name>
<protein>
    <recommendedName>
        <fullName evidence="2">histidine kinase</fullName>
        <ecNumber evidence="2">2.7.13.3</ecNumber>
    </recommendedName>
</protein>
<evidence type="ECO:0000256" key="8">
    <source>
        <dbReference type="ARBA" id="ARBA00023012"/>
    </source>
</evidence>
<feature type="domain" description="PAC" evidence="12">
    <location>
        <begin position="386"/>
        <end position="438"/>
    </location>
</feature>
<dbReference type="SUPFAM" id="SSF52172">
    <property type="entry name" value="CheY-like"/>
    <property type="match status" value="1"/>
</dbReference>
<organism evidence="13 14">
    <name type="scientific">Candidatus Moduliflexus flocculans</name>
    <dbReference type="NCBI Taxonomy" id="1499966"/>
    <lineage>
        <taxon>Bacteria</taxon>
        <taxon>Candidatus Moduliflexota</taxon>
        <taxon>Candidatus Moduliflexia</taxon>
        <taxon>Candidatus Moduliflexales</taxon>
        <taxon>Candidatus Moduliflexaceae</taxon>
    </lineage>
</organism>
<proteinExistence type="predicted"/>
<dbReference type="Pfam" id="PF00989">
    <property type="entry name" value="PAS"/>
    <property type="match status" value="1"/>
</dbReference>
<dbReference type="CDD" id="cd00075">
    <property type="entry name" value="HATPase"/>
    <property type="match status" value="1"/>
</dbReference>
<dbReference type="InterPro" id="IPR013767">
    <property type="entry name" value="PAS_fold"/>
</dbReference>
<dbReference type="SMART" id="SM00091">
    <property type="entry name" value="PAS"/>
    <property type="match status" value="1"/>
</dbReference>
<evidence type="ECO:0000313" key="14">
    <source>
        <dbReference type="Proteomes" id="UP000030700"/>
    </source>
</evidence>
<evidence type="ECO:0000256" key="6">
    <source>
        <dbReference type="ARBA" id="ARBA00022777"/>
    </source>
</evidence>
<dbReference type="SUPFAM" id="SSF55781">
    <property type="entry name" value="GAF domain-like"/>
    <property type="match status" value="1"/>
</dbReference>
<keyword evidence="4" id="KW-0808">Transferase</keyword>
<dbReference type="SMART" id="SM00065">
    <property type="entry name" value="GAF"/>
    <property type="match status" value="1"/>
</dbReference>
<dbReference type="PROSITE" id="PS50109">
    <property type="entry name" value="HIS_KIN"/>
    <property type="match status" value="1"/>
</dbReference>
<dbReference type="EMBL" id="DF820456">
    <property type="protein sequence ID" value="GAK50803.1"/>
    <property type="molecule type" value="Genomic_DNA"/>
</dbReference>